<gene>
    <name evidence="2" type="ORF">EW146_g1996</name>
</gene>
<accession>A0A4S4M412</accession>
<evidence type="ECO:0000313" key="3">
    <source>
        <dbReference type="Proteomes" id="UP000310158"/>
    </source>
</evidence>
<dbReference type="EMBL" id="SGPL01000054">
    <property type="protein sequence ID" value="THH19128.1"/>
    <property type="molecule type" value="Genomic_DNA"/>
</dbReference>
<dbReference type="AlphaFoldDB" id="A0A4S4M412"/>
<reference evidence="2 3" key="1">
    <citation type="submission" date="2019-02" db="EMBL/GenBank/DDBJ databases">
        <title>Genome sequencing of the rare red list fungi Bondarzewia mesenterica.</title>
        <authorList>
            <person name="Buettner E."/>
            <person name="Kellner H."/>
        </authorList>
    </citation>
    <scope>NUCLEOTIDE SEQUENCE [LARGE SCALE GENOMIC DNA]</scope>
    <source>
        <strain evidence="2 3">DSM 108281</strain>
    </source>
</reference>
<protein>
    <submittedName>
        <fullName evidence="2">Uncharacterized protein</fullName>
    </submittedName>
</protein>
<evidence type="ECO:0000313" key="2">
    <source>
        <dbReference type="EMBL" id="THH19128.1"/>
    </source>
</evidence>
<evidence type="ECO:0000256" key="1">
    <source>
        <dbReference type="SAM" id="MobiDB-lite"/>
    </source>
</evidence>
<keyword evidence="3" id="KW-1185">Reference proteome</keyword>
<feature type="region of interest" description="Disordered" evidence="1">
    <location>
        <begin position="342"/>
        <end position="368"/>
    </location>
</feature>
<comment type="caution">
    <text evidence="2">The sequence shown here is derived from an EMBL/GenBank/DDBJ whole genome shotgun (WGS) entry which is preliminary data.</text>
</comment>
<feature type="compositionally biased region" description="Polar residues" evidence="1">
    <location>
        <begin position="385"/>
        <end position="394"/>
    </location>
</feature>
<dbReference type="Proteomes" id="UP000310158">
    <property type="component" value="Unassembled WGS sequence"/>
</dbReference>
<feature type="compositionally biased region" description="Pro residues" evidence="1">
    <location>
        <begin position="351"/>
        <end position="360"/>
    </location>
</feature>
<feature type="region of interest" description="Disordered" evidence="1">
    <location>
        <begin position="382"/>
        <end position="404"/>
    </location>
</feature>
<organism evidence="2 3">
    <name type="scientific">Bondarzewia mesenterica</name>
    <dbReference type="NCBI Taxonomy" id="1095465"/>
    <lineage>
        <taxon>Eukaryota</taxon>
        <taxon>Fungi</taxon>
        <taxon>Dikarya</taxon>
        <taxon>Basidiomycota</taxon>
        <taxon>Agaricomycotina</taxon>
        <taxon>Agaricomycetes</taxon>
        <taxon>Russulales</taxon>
        <taxon>Bondarzewiaceae</taxon>
        <taxon>Bondarzewia</taxon>
    </lineage>
</organism>
<proteinExistence type="predicted"/>
<sequence length="490" mass="53943">MIPRRPRLRLDSVTAHDFAPHPPSNFVPLAGKELEYPYTSVFRSRHLEVTIYSPLVKISRWQERGVSQTLPIFGDRDHPRGMITVDPQLSSVSGRITVSIEGSFSYVSSTGTSEGTSSSQLPGKYRHVFFSACTIFASGNIRAGGSILGAFARRTDQRPGAMRKNSVKRKLSLTNLDIPGQQIFPFSFDLPQPSRMGEEMPSTFVLPEALEDGARGITPAEKAEVSYKILVVWDPIIGTEATEGRQILEVPVLIQHDNEFLSLDGLQLNPESWLEIPLRSDRPIPCHCAVTLPSPSEFPRSASIPYFVIFSITPKSVSLAREVASDATITVSLLRQVTIDPSQSRTNSVYPSPPSTPPSPASDESESPSLYSLRRNKLFNRVVRSPSTSCSTDAPQPLPRNKPLPELPAVISESRILQTNVSIGFPKRPRHHTNPRGHPSLESHSSLPDGLYKGRLRLSKSLPPSIDWPGLGIKVRPVSELLVDLNPSAF</sequence>
<feature type="region of interest" description="Disordered" evidence="1">
    <location>
        <begin position="425"/>
        <end position="448"/>
    </location>
</feature>
<dbReference type="OrthoDB" id="3259897at2759"/>
<name>A0A4S4M412_9AGAM</name>